<dbReference type="Gene3D" id="1.10.3210.10">
    <property type="entry name" value="Hypothetical protein af1432"/>
    <property type="match status" value="1"/>
</dbReference>
<reference evidence="1 2" key="1">
    <citation type="submission" date="2017-01" db="EMBL/GenBank/DDBJ databases">
        <authorList>
            <person name="Mah S.A."/>
            <person name="Swanson W.J."/>
            <person name="Moy G.W."/>
            <person name="Vacquier V.D."/>
        </authorList>
    </citation>
    <scope>NUCLEOTIDE SEQUENCE [LARGE SCALE GENOMIC DNA]</scope>
    <source>
        <strain evidence="1 2">CPCC 203464</strain>
    </source>
</reference>
<dbReference type="InterPro" id="IPR052567">
    <property type="entry name" value="OP_Dioxygenase"/>
</dbReference>
<dbReference type="OrthoDB" id="581608at2"/>
<dbReference type="PANTHER" id="PTHR40202:SF1">
    <property type="entry name" value="HD DOMAIN-CONTAINING PROTEIN"/>
    <property type="match status" value="1"/>
</dbReference>
<dbReference type="GO" id="GO:0016787">
    <property type="term" value="F:hydrolase activity"/>
    <property type="evidence" value="ECO:0007669"/>
    <property type="project" value="UniProtKB-KW"/>
</dbReference>
<organism evidence="1 2">
    <name type="scientific">Williamsia sterculiae</name>
    <dbReference type="NCBI Taxonomy" id="1344003"/>
    <lineage>
        <taxon>Bacteria</taxon>
        <taxon>Bacillati</taxon>
        <taxon>Actinomycetota</taxon>
        <taxon>Actinomycetes</taxon>
        <taxon>Mycobacteriales</taxon>
        <taxon>Nocardiaceae</taxon>
        <taxon>Williamsia</taxon>
    </lineage>
</organism>
<evidence type="ECO:0000313" key="1">
    <source>
        <dbReference type="EMBL" id="SIR74995.1"/>
    </source>
</evidence>
<protein>
    <submittedName>
        <fullName evidence="1">Predicted HD phosphohydrolase</fullName>
    </submittedName>
</protein>
<dbReference type="EMBL" id="FTNT01000002">
    <property type="protein sequence ID" value="SIR74995.1"/>
    <property type="molecule type" value="Genomic_DNA"/>
</dbReference>
<accession>A0A1N7DGX0</accession>
<dbReference type="PANTHER" id="PTHR40202">
    <property type="match status" value="1"/>
</dbReference>
<keyword evidence="2" id="KW-1185">Reference proteome</keyword>
<evidence type="ECO:0000313" key="2">
    <source>
        <dbReference type="Proteomes" id="UP000186218"/>
    </source>
</evidence>
<dbReference type="Proteomes" id="UP000186218">
    <property type="component" value="Unassembled WGS sequence"/>
</dbReference>
<dbReference type="SUPFAM" id="SSF109604">
    <property type="entry name" value="HD-domain/PDEase-like"/>
    <property type="match status" value="1"/>
</dbReference>
<proteinExistence type="predicted"/>
<dbReference type="RefSeq" id="WP_076476536.1">
    <property type="nucleotide sequence ID" value="NZ_FTNT01000002.1"/>
</dbReference>
<keyword evidence="1" id="KW-0378">Hydrolase</keyword>
<gene>
    <name evidence="1" type="ORF">SAMN05445060_0621</name>
</gene>
<name>A0A1N7DGX0_9NOCA</name>
<dbReference type="AlphaFoldDB" id="A0A1N7DGX0"/>
<dbReference type="STRING" id="1344003.SAMN05445060_0621"/>
<sequence>MGSIAEVRRVLTSLRGVWDEVAVDEYDHALQCGHLARLDGADDELLLACVLHDVAHSPVIAGPHARAHEELAREWLTPRFGERVGWLAGSHVAAKQYLVAADADYARSLTATSMVSLGRQGGAGVDPRVVDHRWFPDALRLRRFDDAAKTPGAPTMDIEEVLAVAAAVRVRV</sequence>